<dbReference type="SUPFAM" id="SSF52402">
    <property type="entry name" value="Adenine nucleotide alpha hydrolases-like"/>
    <property type="match status" value="1"/>
</dbReference>
<dbReference type="Pfam" id="PF00733">
    <property type="entry name" value="Asn_synthase"/>
    <property type="match status" value="1"/>
</dbReference>
<feature type="domain" description="Glutamine amidotransferase type-2" evidence="6">
    <location>
        <begin position="64"/>
        <end position="119"/>
    </location>
</feature>
<dbReference type="InterPro" id="IPR001962">
    <property type="entry name" value="Asn_synthase"/>
</dbReference>
<comment type="caution">
    <text evidence="7">The sequence shown here is derived from an EMBL/GenBank/DDBJ whole genome shotgun (WGS) entry which is preliminary data.</text>
</comment>
<organism evidence="7 8">
    <name type="scientific">Deinococcus rufus</name>
    <dbReference type="NCBI Taxonomy" id="2136097"/>
    <lineage>
        <taxon>Bacteria</taxon>
        <taxon>Thermotogati</taxon>
        <taxon>Deinococcota</taxon>
        <taxon>Deinococci</taxon>
        <taxon>Deinococcales</taxon>
        <taxon>Deinococcaceae</taxon>
        <taxon>Deinococcus</taxon>
    </lineage>
</organism>
<evidence type="ECO:0000256" key="1">
    <source>
        <dbReference type="ARBA" id="ARBA00005187"/>
    </source>
</evidence>
<evidence type="ECO:0000313" key="8">
    <source>
        <dbReference type="Proteomes" id="UP001595803"/>
    </source>
</evidence>
<evidence type="ECO:0000313" key="7">
    <source>
        <dbReference type="EMBL" id="MFC3832600.1"/>
    </source>
</evidence>
<dbReference type="InterPro" id="IPR014729">
    <property type="entry name" value="Rossmann-like_a/b/a_fold"/>
</dbReference>
<dbReference type="EC" id="6.3.5.4" evidence="2"/>
<dbReference type="PANTHER" id="PTHR43284:SF1">
    <property type="entry name" value="ASPARAGINE SYNTHETASE"/>
    <property type="match status" value="1"/>
</dbReference>
<dbReference type="InterPro" id="IPR029055">
    <property type="entry name" value="Ntn_hydrolases_N"/>
</dbReference>
<comment type="catalytic activity">
    <reaction evidence="3">
        <text>L-aspartate + L-glutamine + ATP + H2O = L-asparagine + L-glutamate + AMP + diphosphate + H(+)</text>
        <dbReference type="Rhea" id="RHEA:12228"/>
        <dbReference type="ChEBI" id="CHEBI:15377"/>
        <dbReference type="ChEBI" id="CHEBI:15378"/>
        <dbReference type="ChEBI" id="CHEBI:29985"/>
        <dbReference type="ChEBI" id="CHEBI:29991"/>
        <dbReference type="ChEBI" id="CHEBI:30616"/>
        <dbReference type="ChEBI" id="CHEBI:33019"/>
        <dbReference type="ChEBI" id="CHEBI:58048"/>
        <dbReference type="ChEBI" id="CHEBI:58359"/>
        <dbReference type="ChEBI" id="CHEBI:456215"/>
        <dbReference type="EC" id="6.3.5.4"/>
    </reaction>
</comment>
<evidence type="ECO:0000256" key="3">
    <source>
        <dbReference type="ARBA" id="ARBA00048741"/>
    </source>
</evidence>
<dbReference type="PANTHER" id="PTHR43284">
    <property type="entry name" value="ASPARAGINE SYNTHETASE (GLUTAMINE-HYDROLYZING)"/>
    <property type="match status" value="1"/>
</dbReference>
<comment type="pathway">
    <text evidence="1">Amino-acid biosynthesis; L-asparagine biosynthesis; L-asparagine from L-aspartate (L-Gln route): step 1/1.</text>
</comment>
<evidence type="ECO:0000259" key="5">
    <source>
        <dbReference type="Pfam" id="PF00733"/>
    </source>
</evidence>
<evidence type="ECO:0000256" key="4">
    <source>
        <dbReference type="SAM" id="MobiDB-lite"/>
    </source>
</evidence>
<name>A0ABV7Z8M7_9DEIO</name>
<dbReference type="InterPro" id="IPR051786">
    <property type="entry name" value="ASN_synthetase/amidase"/>
</dbReference>
<proteinExistence type="predicted"/>
<dbReference type="SUPFAM" id="SSF56235">
    <property type="entry name" value="N-terminal nucleophile aminohydrolases (Ntn hydrolases)"/>
    <property type="match status" value="1"/>
</dbReference>
<sequence length="590" mass="63722">MARDFSAVLDRLPDDRSPAPGTRRIGPWQVRLDAADGALVSRPELDLHVLVKGCLYGATPDDLLDAYLHGGRDFPRDIEGHYAALILDGQAGRVLAVADRVGSQAMYVAHTPQHVLVSTRPDWAPFRERPLDLEGVSAYLTKGSLLGGVTLRQGVGVLRRACVHDLGGSHVCTHEYWPLTFTGPQAGASVADLEAEFAHLIRGAMTRRLQASGGRAYLSLSGGYDSRGLLSVLTTLGADVRTFSYALDARAPGSDAQVAHRLAAQYGTRHTVLGAYHGSVLGNVRRNVAWGGGGAPLCDEADAWADFAALNPSDVFVGDHAFDINSHPLSLHADQLLRQKVPPSFGILAWLRPTLPNTTYDALQGAWEQVLAGVLAQAGAGSDRTGYPLEIALMLDVNVAHSLLPWRDRFAGHTAHVHVPYLDGALLDFTLRLPLEVLARKAMFRRVLHTLDPHLMRVPLARSLGYVPDWTTELIAQRAEIWDSVQQTSSPLDDVIPPDVIHALLLQLAPVPRSVQLRGAVRQTLGRLRRTPLGLRVFGPAPIRKTVDAATFLRRVLTVRAVVARGAGSVVQDAEGTRARPSGLTWAAGD</sequence>
<feature type="region of interest" description="Disordered" evidence="4">
    <location>
        <begin position="1"/>
        <end position="24"/>
    </location>
</feature>
<evidence type="ECO:0000259" key="6">
    <source>
        <dbReference type="Pfam" id="PF13537"/>
    </source>
</evidence>
<dbReference type="Gene3D" id="3.40.50.620">
    <property type="entry name" value="HUPs"/>
    <property type="match status" value="1"/>
</dbReference>
<dbReference type="Gene3D" id="3.60.20.10">
    <property type="entry name" value="Glutamine Phosphoribosylpyrophosphate, subunit 1, domain 1"/>
    <property type="match status" value="1"/>
</dbReference>
<evidence type="ECO:0000256" key="2">
    <source>
        <dbReference type="ARBA" id="ARBA00012737"/>
    </source>
</evidence>
<dbReference type="EMBL" id="JBHRZG010000007">
    <property type="protein sequence ID" value="MFC3832600.1"/>
    <property type="molecule type" value="Genomic_DNA"/>
</dbReference>
<reference evidence="8" key="1">
    <citation type="journal article" date="2019" name="Int. J. Syst. Evol. Microbiol.">
        <title>The Global Catalogue of Microorganisms (GCM) 10K type strain sequencing project: providing services to taxonomists for standard genome sequencing and annotation.</title>
        <authorList>
            <consortium name="The Broad Institute Genomics Platform"/>
            <consortium name="The Broad Institute Genome Sequencing Center for Infectious Disease"/>
            <person name="Wu L."/>
            <person name="Ma J."/>
        </authorList>
    </citation>
    <scope>NUCLEOTIDE SEQUENCE [LARGE SCALE GENOMIC DNA]</scope>
    <source>
        <strain evidence="8">CCTCC AB 2017081</strain>
    </source>
</reference>
<feature type="domain" description="Asparagine synthetase" evidence="5">
    <location>
        <begin position="197"/>
        <end position="450"/>
    </location>
</feature>
<dbReference type="RefSeq" id="WP_322473350.1">
    <property type="nucleotide sequence ID" value="NZ_JBHRZG010000007.1"/>
</dbReference>
<protein>
    <recommendedName>
        <fullName evidence="2">asparagine synthase (glutamine-hydrolyzing)</fullName>
        <ecNumber evidence="2">6.3.5.4</ecNumber>
    </recommendedName>
</protein>
<accession>A0ABV7Z8M7</accession>
<dbReference type="InterPro" id="IPR017932">
    <property type="entry name" value="GATase_2_dom"/>
</dbReference>
<dbReference type="Pfam" id="PF13537">
    <property type="entry name" value="GATase_7"/>
    <property type="match status" value="1"/>
</dbReference>
<dbReference type="Proteomes" id="UP001595803">
    <property type="component" value="Unassembled WGS sequence"/>
</dbReference>
<gene>
    <name evidence="7" type="ORF">ACFOSB_06985</name>
</gene>
<keyword evidence="8" id="KW-1185">Reference proteome</keyword>